<dbReference type="InterPro" id="IPR045087">
    <property type="entry name" value="Cu-oxidase_fam"/>
</dbReference>
<keyword evidence="8" id="KW-1185">Reference proteome</keyword>
<accession>A0A6J0C8X6</accession>
<dbReference type="GO" id="GO:0016491">
    <property type="term" value="F:oxidoreductase activity"/>
    <property type="evidence" value="ECO:0007669"/>
    <property type="project" value="UniProtKB-KW"/>
</dbReference>
<dbReference type="CDD" id="cd13884">
    <property type="entry name" value="CuRO_2_tcLCC_insect_like"/>
    <property type="match status" value="1"/>
</dbReference>
<dbReference type="Gene3D" id="2.60.40.420">
    <property type="entry name" value="Cupredoxins - blue copper proteins"/>
    <property type="match status" value="3"/>
</dbReference>
<protein>
    <submittedName>
        <fullName evidence="9">Laccase-like</fullName>
    </submittedName>
</protein>
<evidence type="ECO:0000256" key="1">
    <source>
        <dbReference type="ARBA" id="ARBA00010609"/>
    </source>
</evidence>
<dbReference type="CDD" id="cd13905">
    <property type="entry name" value="CuRO_3_tcLLC2_insect_like"/>
    <property type="match status" value="1"/>
</dbReference>
<feature type="signal peptide" evidence="4">
    <location>
        <begin position="1"/>
        <end position="20"/>
    </location>
</feature>
<dbReference type="PANTHER" id="PTHR11709">
    <property type="entry name" value="MULTI-COPPER OXIDASE"/>
    <property type="match status" value="1"/>
</dbReference>
<dbReference type="InterPro" id="IPR002355">
    <property type="entry name" value="Cu_oxidase_Cu_BS"/>
</dbReference>
<name>A0A6J0C8X6_NEOLC</name>
<feature type="chain" id="PRO_5046017679" evidence="4">
    <location>
        <begin position="21"/>
        <end position="677"/>
    </location>
</feature>
<comment type="similarity">
    <text evidence="1">Belongs to the multicopper oxidase family.</text>
</comment>
<evidence type="ECO:0000313" key="9">
    <source>
        <dbReference type="RefSeq" id="XP_015523043.2"/>
    </source>
</evidence>
<dbReference type="Pfam" id="PF00394">
    <property type="entry name" value="Cu-oxidase"/>
    <property type="match status" value="1"/>
</dbReference>
<evidence type="ECO:0000259" key="7">
    <source>
        <dbReference type="Pfam" id="PF07732"/>
    </source>
</evidence>
<dbReference type="KEGG" id="nlo:107226665"/>
<dbReference type="GeneID" id="107226665"/>
<evidence type="ECO:0000256" key="4">
    <source>
        <dbReference type="SAM" id="SignalP"/>
    </source>
</evidence>
<dbReference type="SUPFAM" id="SSF49503">
    <property type="entry name" value="Cupredoxins"/>
    <property type="match status" value="3"/>
</dbReference>
<dbReference type="CDD" id="cd13858">
    <property type="entry name" value="CuRO_1_tcLCC2_insect_like"/>
    <property type="match status" value="1"/>
</dbReference>
<feature type="domain" description="Plastocyanin-like" evidence="7">
    <location>
        <begin position="108"/>
        <end position="216"/>
    </location>
</feature>
<feature type="domain" description="Plastocyanin-like" evidence="6">
    <location>
        <begin position="491"/>
        <end position="641"/>
    </location>
</feature>
<dbReference type="PROSITE" id="PS00079">
    <property type="entry name" value="MULTICOPPER_OXIDASE1"/>
    <property type="match status" value="1"/>
</dbReference>
<reference evidence="9" key="1">
    <citation type="submission" date="2025-08" db="UniProtKB">
        <authorList>
            <consortium name="RefSeq"/>
        </authorList>
    </citation>
    <scope>IDENTIFICATION</scope>
    <source>
        <tissue evidence="9">Thorax and Abdomen</tissue>
    </source>
</reference>
<feature type="domain" description="Plastocyanin-like" evidence="5">
    <location>
        <begin position="232"/>
        <end position="382"/>
    </location>
</feature>
<dbReference type="PANTHER" id="PTHR11709:SF232">
    <property type="entry name" value="STRAW, ISOFORM G"/>
    <property type="match status" value="1"/>
</dbReference>
<proteinExistence type="inferred from homology"/>
<dbReference type="Pfam" id="PF07732">
    <property type="entry name" value="Cu-oxidase_3"/>
    <property type="match status" value="1"/>
</dbReference>
<evidence type="ECO:0000256" key="3">
    <source>
        <dbReference type="ARBA" id="ARBA00023002"/>
    </source>
</evidence>
<keyword evidence="4" id="KW-0732">Signal</keyword>
<dbReference type="InterPro" id="IPR033138">
    <property type="entry name" value="Cu_oxidase_CS"/>
</dbReference>
<dbReference type="OrthoDB" id="2121828at2759"/>
<evidence type="ECO:0000313" key="8">
    <source>
        <dbReference type="Proteomes" id="UP000829291"/>
    </source>
</evidence>
<dbReference type="InterPro" id="IPR008972">
    <property type="entry name" value="Cupredoxin"/>
</dbReference>
<dbReference type="Pfam" id="PF07731">
    <property type="entry name" value="Cu-oxidase_2"/>
    <property type="match status" value="1"/>
</dbReference>
<dbReference type="Proteomes" id="UP000829291">
    <property type="component" value="Chromosome 5"/>
</dbReference>
<organism evidence="9">
    <name type="scientific">Neodiprion lecontei</name>
    <name type="common">Redheaded pine sawfly</name>
    <dbReference type="NCBI Taxonomy" id="441921"/>
    <lineage>
        <taxon>Eukaryota</taxon>
        <taxon>Metazoa</taxon>
        <taxon>Ecdysozoa</taxon>
        <taxon>Arthropoda</taxon>
        <taxon>Hexapoda</taxon>
        <taxon>Insecta</taxon>
        <taxon>Pterygota</taxon>
        <taxon>Neoptera</taxon>
        <taxon>Endopterygota</taxon>
        <taxon>Hymenoptera</taxon>
        <taxon>Tenthredinoidea</taxon>
        <taxon>Diprionidae</taxon>
        <taxon>Diprioninae</taxon>
        <taxon>Neodiprion</taxon>
    </lineage>
</organism>
<dbReference type="RefSeq" id="XP_015523043.2">
    <property type="nucleotide sequence ID" value="XM_015667557.2"/>
</dbReference>
<dbReference type="PROSITE" id="PS00080">
    <property type="entry name" value="MULTICOPPER_OXIDASE2"/>
    <property type="match status" value="1"/>
</dbReference>
<dbReference type="GO" id="GO:0006826">
    <property type="term" value="P:iron ion transport"/>
    <property type="evidence" value="ECO:0007669"/>
    <property type="project" value="TreeGrafter"/>
</dbReference>
<keyword evidence="3" id="KW-0560">Oxidoreductase</keyword>
<gene>
    <name evidence="9" type="primary">LOC107226665</name>
</gene>
<dbReference type="InterPro" id="IPR011707">
    <property type="entry name" value="Cu-oxidase-like_N"/>
</dbReference>
<evidence type="ECO:0000256" key="2">
    <source>
        <dbReference type="ARBA" id="ARBA00022723"/>
    </source>
</evidence>
<dbReference type="InParanoid" id="A0A6J0C8X6"/>
<evidence type="ECO:0000259" key="6">
    <source>
        <dbReference type="Pfam" id="PF07731"/>
    </source>
</evidence>
<keyword evidence="2" id="KW-0479">Metal-binding</keyword>
<dbReference type="InterPro" id="IPR001117">
    <property type="entry name" value="Cu-oxidase_2nd"/>
</dbReference>
<dbReference type="GO" id="GO:0005886">
    <property type="term" value="C:plasma membrane"/>
    <property type="evidence" value="ECO:0007669"/>
    <property type="project" value="TreeGrafter"/>
</dbReference>
<dbReference type="AlphaFoldDB" id="A0A6J0C8X6"/>
<evidence type="ECO:0000259" key="5">
    <source>
        <dbReference type="Pfam" id="PF00394"/>
    </source>
</evidence>
<sequence length="677" mass="76052">MLLHGAFLVHLALTCNLASARYHHGHSGNHENKIDFNGPDNDYGKYLEPNFSTPEECARACRDDEMPRYCYYQFILEYYATMSRACELCKPNNTNQISNVPQCQCIEADGFERGMLSINRMLPGPSIQVCQDDIIVVDVRNNIEGMEVALHWHGIWQQDYQYYDGVPFLTQCPITSGTTFRYQFTASNPGTHFYHSHAGLQKIDGQYGSLIVRQPPSADPHTLLYEMDLLTHVILLSDWMHEMSSERFPGRVKNNPGQVPENVLINGKGRWKDPTTNKTTSVQLETFVVQAGKKHRFRMINAFSSVCPAQMTIEGHSLTLIAQDGESVEPVSVDTIVSSSGERVDFVLDANQAVGTYWIQVRAIGECIRFSPSQVAILKYTGGPGSPKTLRPSYLVGLKQGVVYNPLDAKCDLPRPNAVCPNQLKSLAPVAPEVLKAQPDHRIILPYRFHSYNNSVHNLFKPGSYPRFLVAADADHLTSLVDGISFVFPQVPPLSQSITQSDTCNRINLPRNCGIPCECPHTHHIKKGSVVEVVIYDEVSQPMLGHPFHLHGYSFKILKIGRFADGRNISQSDIAGVIHKHQMMLDSAQYPRPAGKDTVTVPQAGYVIFRFKADNPGWWLLHCHFLYHISIGMNAIFHVGEKTDLPPVPPMFPTCHSYTPEVRPTFPYLYRGNNSMR</sequence>
<dbReference type="InterPro" id="IPR011706">
    <property type="entry name" value="Cu-oxidase_C"/>
</dbReference>
<dbReference type="GO" id="GO:0005507">
    <property type="term" value="F:copper ion binding"/>
    <property type="evidence" value="ECO:0007669"/>
    <property type="project" value="InterPro"/>
</dbReference>